<dbReference type="PRINTS" id="PR00792">
    <property type="entry name" value="PEPSIN"/>
</dbReference>
<evidence type="ECO:0000256" key="14">
    <source>
        <dbReference type="PIRSR" id="PIRSR601461-2"/>
    </source>
</evidence>
<feature type="disulfide bond" evidence="14">
    <location>
        <begin position="323"/>
        <end position="327"/>
    </location>
</feature>
<evidence type="ECO:0000256" key="8">
    <source>
        <dbReference type="ARBA" id="ARBA00022750"/>
    </source>
</evidence>
<evidence type="ECO:0000256" key="11">
    <source>
        <dbReference type="ARBA" id="ARBA00023157"/>
    </source>
</evidence>
<dbReference type="OrthoDB" id="771136at2759"/>
<evidence type="ECO:0000313" key="17">
    <source>
        <dbReference type="EMBL" id="KAG7477738.1"/>
    </source>
</evidence>
<proteinExistence type="inferred from homology"/>
<evidence type="ECO:0000256" key="3">
    <source>
        <dbReference type="ARBA" id="ARBA00007447"/>
    </source>
</evidence>
<feature type="disulfide bond" evidence="14">
    <location>
        <begin position="366"/>
        <end position="403"/>
    </location>
</feature>
<keyword evidence="8 15" id="KW-0064">Aspartyl protease</keyword>
<dbReference type="GO" id="GO:0004190">
    <property type="term" value="F:aspartic-type endopeptidase activity"/>
    <property type="evidence" value="ECO:0007669"/>
    <property type="project" value="UniProtKB-KW"/>
</dbReference>
<evidence type="ECO:0000256" key="4">
    <source>
        <dbReference type="ARBA" id="ARBA00013216"/>
    </source>
</evidence>
<dbReference type="EMBL" id="JAFDVH010000005">
    <property type="protein sequence ID" value="KAG7477738.1"/>
    <property type="molecule type" value="Genomic_DNA"/>
</dbReference>
<keyword evidence="9 15" id="KW-0378">Hydrolase</keyword>
<protein>
    <recommendedName>
        <fullName evidence="4">renin</fullName>
        <ecNumber evidence="4">3.4.23.15</ecNumber>
    </recommendedName>
    <alternativeName>
        <fullName evidence="12">Angiotensinogenase</fullName>
    </alternativeName>
</protein>
<dbReference type="InterPro" id="IPR021109">
    <property type="entry name" value="Peptidase_aspartic_dom_sf"/>
</dbReference>
<comment type="caution">
    <text evidence="17">The sequence shown here is derived from an EMBL/GenBank/DDBJ whole genome shotgun (WGS) entry which is preliminary data.</text>
</comment>
<name>A0A9D3Q7A3_MEGAT</name>
<reference evidence="17" key="1">
    <citation type="submission" date="2021-01" db="EMBL/GenBank/DDBJ databases">
        <authorList>
            <person name="Zahm M."/>
            <person name="Roques C."/>
            <person name="Cabau C."/>
            <person name="Klopp C."/>
            <person name="Donnadieu C."/>
            <person name="Jouanno E."/>
            <person name="Lampietro C."/>
            <person name="Louis A."/>
            <person name="Herpin A."/>
            <person name="Echchiki A."/>
            <person name="Berthelot C."/>
            <person name="Parey E."/>
            <person name="Roest-Crollius H."/>
            <person name="Braasch I."/>
            <person name="Postlethwait J."/>
            <person name="Bobe J."/>
            <person name="Montfort J."/>
            <person name="Bouchez O."/>
            <person name="Begum T."/>
            <person name="Mejri S."/>
            <person name="Adams A."/>
            <person name="Chen W.-J."/>
            <person name="Guiguen Y."/>
        </authorList>
    </citation>
    <scope>NUCLEOTIDE SEQUENCE</scope>
    <source>
        <strain evidence="17">YG-15Mar2019-1</strain>
        <tissue evidence="17">Brain</tissue>
    </source>
</reference>
<dbReference type="FunFam" id="2.40.70.10:FF:000032">
    <property type="entry name" value="renin"/>
    <property type="match status" value="1"/>
</dbReference>
<keyword evidence="10" id="KW-0865">Zymogen</keyword>
<comment type="catalytic activity">
    <reaction evidence="1">
        <text>Cleavage of Leu-|-Xaa bond in angiotensinogen to generate angiotensin I.</text>
        <dbReference type="EC" id="3.4.23.15"/>
    </reaction>
</comment>
<dbReference type="InterPro" id="IPR001969">
    <property type="entry name" value="Aspartic_peptidase_AS"/>
</dbReference>
<dbReference type="GO" id="GO:0005615">
    <property type="term" value="C:extracellular space"/>
    <property type="evidence" value="ECO:0007669"/>
    <property type="project" value="UniProtKB-ARBA"/>
</dbReference>
<dbReference type="InterPro" id="IPR042566">
    <property type="entry name" value="L1_C"/>
</dbReference>
<dbReference type="InterPro" id="IPR001461">
    <property type="entry name" value="Aspartic_peptidase_A1"/>
</dbReference>
<feature type="active site" evidence="13">
    <location>
        <position position="332"/>
    </location>
</feature>
<evidence type="ECO:0000256" key="9">
    <source>
        <dbReference type="ARBA" id="ARBA00022801"/>
    </source>
</evidence>
<dbReference type="EC" id="3.4.23.15" evidence="4"/>
<sequence>MERAQYQEVMAELYSLGLKSSLLYPARFKIRTKGGDSISVSSPLLTSTFLTMVLRCWAVIALSFLMSTSQAFRRIALKKMPSIRETLRDMGVSPAQVFDELAEEAGANPSSSNGTAPTPLINYFDTQYFGEISIGSPAQMFNVVFDTGSANLWVPSATCSPLYTACFTHNRYDSSKSRTHIENGTGFSIQYASGNVRGFLSEDVVVVGGIPVVQTFAEATALPAMPFIFAKFDGVLGMGYPNVAIDGITPVFDRIMSQHILKEEVFSVYYSRDPKHTPGGEIVLGGTDPDYYTGTFNYLPTSETGKWEVRMKGVSVGAETLFCKEGCAAVIDTGSSYITGPASSVSVLMKAIGATELAEGGYTVNCDLVKSLPSISFHLGGVEYSLTDEDYIQWQSQFGEDICTVTFKSLDVPPPTGPIWILGANFIARYYTEFDRRNNRIGFATAV</sequence>
<evidence type="ECO:0000256" key="2">
    <source>
        <dbReference type="ARBA" id="ARBA00004613"/>
    </source>
</evidence>
<dbReference type="AlphaFoldDB" id="A0A9D3Q7A3"/>
<dbReference type="Gene3D" id="2.40.70.10">
    <property type="entry name" value="Acid Proteases"/>
    <property type="match status" value="2"/>
</dbReference>
<dbReference type="Proteomes" id="UP001046870">
    <property type="component" value="Chromosome 5"/>
</dbReference>
<evidence type="ECO:0000256" key="10">
    <source>
        <dbReference type="ARBA" id="ARBA00023145"/>
    </source>
</evidence>
<dbReference type="PANTHER" id="PTHR47966:SF24">
    <property type="entry name" value="RENIN"/>
    <property type="match status" value="1"/>
</dbReference>
<keyword evidence="18" id="KW-1185">Reference proteome</keyword>
<keyword evidence="6 15" id="KW-0645">Protease</keyword>
<comment type="subcellular location">
    <subcellularLocation>
        <location evidence="2">Secreted</location>
    </subcellularLocation>
</comment>
<keyword evidence="11 14" id="KW-1015">Disulfide bond</keyword>
<comment type="similarity">
    <text evidence="3 15">Belongs to the peptidase A1 family.</text>
</comment>
<dbReference type="Pfam" id="PF00026">
    <property type="entry name" value="Asp"/>
    <property type="match status" value="1"/>
</dbReference>
<evidence type="ECO:0000256" key="15">
    <source>
        <dbReference type="RuleBase" id="RU000454"/>
    </source>
</evidence>
<feature type="domain" description="Peptidase A1" evidence="16">
    <location>
        <begin position="128"/>
        <end position="444"/>
    </location>
</feature>
<accession>A0A9D3Q7A3</accession>
<evidence type="ECO:0000259" key="16">
    <source>
        <dbReference type="PROSITE" id="PS51767"/>
    </source>
</evidence>
<evidence type="ECO:0000256" key="6">
    <source>
        <dbReference type="ARBA" id="ARBA00022670"/>
    </source>
</evidence>
<dbReference type="InterPro" id="IPR033121">
    <property type="entry name" value="PEPTIDASE_A1"/>
</dbReference>
<gene>
    <name evidence="17" type="ORF">MATL_G00072820</name>
</gene>
<feature type="active site" evidence="13">
    <location>
        <position position="146"/>
    </location>
</feature>
<evidence type="ECO:0000256" key="12">
    <source>
        <dbReference type="ARBA" id="ARBA00032220"/>
    </source>
</evidence>
<dbReference type="PROSITE" id="PS00141">
    <property type="entry name" value="ASP_PROTEASE"/>
    <property type="match status" value="2"/>
</dbReference>
<keyword evidence="7" id="KW-0732">Signal</keyword>
<evidence type="ECO:0000256" key="5">
    <source>
        <dbReference type="ARBA" id="ARBA00022525"/>
    </source>
</evidence>
<keyword evidence="5" id="KW-0964">Secreted</keyword>
<evidence type="ECO:0000256" key="13">
    <source>
        <dbReference type="PIRSR" id="PIRSR601461-1"/>
    </source>
</evidence>
<evidence type="ECO:0000256" key="7">
    <source>
        <dbReference type="ARBA" id="ARBA00022729"/>
    </source>
</evidence>
<dbReference type="Gene3D" id="3.30.250.20">
    <property type="entry name" value="L1 transposable element, C-terminal domain"/>
    <property type="match status" value="1"/>
</dbReference>
<dbReference type="FunFam" id="2.40.70.10:FF:000042">
    <property type="entry name" value="Cathepsin D"/>
    <property type="match status" value="1"/>
</dbReference>
<dbReference type="GO" id="GO:0002003">
    <property type="term" value="P:angiotensin maturation"/>
    <property type="evidence" value="ECO:0007669"/>
    <property type="project" value="TreeGrafter"/>
</dbReference>
<dbReference type="PROSITE" id="PS51767">
    <property type="entry name" value="PEPTIDASE_A1"/>
    <property type="match status" value="1"/>
</dbReference>
<evidence type="ECO:0000256" key="1">
    <source>
        <dbReference type="ARBA" id="ARBA00000430"/>
    </source>
</evidence>
<feature type="disulfide bond" evidence="14">
    <location>
        <begin position="159"/>
        <end position="166"/>
    </location>
</feature>
<organism evidence="17 18">
    <name type="scientific">Megalops atlanticus</name>
    <name type="common">Tarpon</name>
    <name type="synonym">Clupea gigantea</name>
    <dbReference type="NCBI Taxonomy" id="7932"/>
    <lineage>
        <taxon>Eukaryota</taxon>
        <taxon>Metazoa</taxon>
        <taxon>Chordata</taxon>
        <taxon>Craniata</taxon>
        <taxon>Vertebrata</taxon>
        <taxon>Euteleostomi</taxon>
        <taxon>Actinopterygii</taxon>
        <taxon>Neopterygii</taxon>
        <taxon>Teleostei</taxon>
        <taxon>Elopiformes</taxon>
        <taxon>Megalopidae</taxon>
        <taxon>Megalops</taxon>
    </lineage>
</organism>
<dbReference type="PANTHER" id="PTHR47966">
    <property type="entry name" value="BETA-SITE APP-CLEAVING ENZYME, ISOFORM A-RELATED"/>
    <property type="match status" value="1"/>
</dbReference>
<evidence type="ECO:0000313" key="18">
    <source>
        <dbReference type="Proteomes" id="UP001046870"/>
    </source>
</evidence>
<dbReference type="SUPFAM" id="SSF50630">
    <property type="entry name" value="Acid proteases"/>
    <property type="match status" value="1"/>
</dbReference>